<sequence>MQFGMVFAGESCAMYGVGASCSGYSTSTFRVLTGKPGKVFHSSVYHPHPLLRWKQVDRELGVVVDNHRAIRAVQVTSTPDQKVVMIARGLATRLVDGRPANGNRTYCVGQYTQAPGTRGSDFDFAFLVKNELVKIEALMVDATELFAQFPITLRPWLRARESESGGANPNHVLFDLGVRFEV</sequence>
<accession>A0A1Y2I449</accession>
<dbReference type="Proteomes" id="UP000193411">
    <property type="component" value="Unassembled WGS sequence"/>
</dbReference>
<protein>
    <submittedName>
        <fullName evidence="1">Uncharacterized protein</fullName>
    </submittedName>
</protein>
<proteinExistence type="predicted"/>
<evidence type="ECO:0000313" key="2">
    <source>
        <dbReference type="Proteomes" id="UP000193411"/>
    </source>
</evidence>
<reference evidence="1 2" key="1">
    <citation type="submission" date="2016-07" db="EMBL/GenBank/DDBJ databases">
        <title>Pervasive Adenine N6-methylation of Active Genes in Fungi.</title>
        <authorList>
            <consortium name="DOE Joint Genome Institute"/>
            <person name="Mondo S.J."/>
            <person name="Dannebaum R.O."/>
            <person name="Kuo R.C."/>
            <person name="Labutti K."/>
            <person name="Haridas S."/>
            <person name="Kuo A."/>
            <person name="Salamov A."/>
            <person name="Ahrendt S.R."/>
            <person name="Lipzen A."/>
            <person name="Sullivan W."/>
            <person name="Andreopoulos W.B."/>
            <person name="Clum A."/>
            <person name="Lindquist E."/>
            <person name="Daum C."/>
            <person name="Ramamoorthy G.K."/>
            <person name="Gryganskyi A."/>
            <person name="Culley D."/>
            <person name="Magnuson J.K."/>
            <person name="James T.Y."/>
            <person name="O'Malley M.A."/>
            <person name="Stajich J.E."/>
            <person name="Spatafora J.W."/>
            <person name="Visel A."/>
            <person name="Grigoriev I.V."/>
        </authorList>
    </citation>
    <scope>NUCLEOTIDE SEQUENCE [LARGE SCALE GENOMIC DNA]</scope>
    <source>
        <strain evidence="1 2">PL171</strain>
    </source>
</reference>
<dbReference type="AlphaFoldDB" id="A0A1Y2I449"/>
<gene>
    <name evidence="1" type="ORF">BCR44DRAFT_1423709</name>
</gene>
<dbReference type="EMBL" id="MCFL01000002">
    <property type="protein sequence ID" value="ORZ40743.1"/>
    <property type="molecule type" value="Genomic_DNA"/>
</dbReference>
<keyword evidence="2" id="KW-1185">Reference proteome</keyword>
<comment type="caution">
    <text evidence="1">The sequence shown here is derived from an EMBL/GenBank/DDBJ whole genome shotgun (WGS) entry which is preliminary data.</text>
</comment>
<evidence type="ECO:0000313" key="1">
    <source>
        <dbReference type="EMBL" id="ORZ40743.1"/>
    </source>
</evidence>
<name>A0A1Y2I449_9FUNG</name>
<organism evidence="1 2">
    <name type="scientific">Catenaria anguillulae PL171</name>
    <dbReference type="NCBI Taxonomy" id="765915"/>
    <lineage>
        <taxon>Eukaryota</taxon>
        <taxon>Fungi</taxon>
        <taxon>Fungi incertae sedis</taxon>
        <taxon>Blastocladiomycota</taxon>
        <taxon>Blastocladiomycetes</taxon>
        <taxon>Blastocladiales</taxon>
        <taxon>Catenariaceae</taxon>
        <taxon>Catenaria</taxon>
    </lineage>
</organism>